<proteinExistence type="predicted"/>
<keyword evidence="1" id="KW-1185">Reference proteome</keyword>
<evidence type="ECO:0000313" key="2">
    <source>
        <dbReference type="RefSeq" id="XP_027192963.1"/>
    </source>
</evidence>
<name>A0A3Q7XWL0_CICAR</name>
<accession>A0A3Q7XWL0</accession>
<dbReference type="RefSeq" id="XP_027192963.1">
    <property type="nucleotide sequence ID" value="XM_027337162.1"/>
</dbReference>
<dbReference type="AlphaFoldDB" id="A0A3Q7XWL0"/>
<gene>
    <name evidence="2" type="primary">LOC113787807</name>
</gene>
<dbReference type="Proteomes" id="UP000087171">
    <property type="component" value="Chromosome Ca1"/>
</dbReference>
<reference evidence="2" key="2">
    <citation type="submission" date="2025-08" db="UniProtKB">
        <authorList>
            <consortium name="RefSeq"/>
        </authorList>
    </citation>
    <scope>IDENTIFICATION</scope>
    <source>
        <tissue evidence="2">Etiolated seedlings</tissue>
    </source>
</reference>
<protein>
    <submittedName>
        <fullName evidence="2">Uncharacterized protein LOC113787807</fullName>
    </submittedName>
</protein>
<reference evidence="1" key="1">
    <citation type="journal article" date="2013" name="Nat. Biotechnol.">
        <title>Draft genome sequence of chickpea (Cicer arietinum) provides a resource for trait improvement.</title>
        <authorList>
            <person name="Varshney R.K."/>
            <person name="Song C."/>
            <person name="Saxena R.K."/>
            <person name="Azam S."/>
            <person name="Yu S."/>
            <person name="Sharpe A.G."/>
            <person name="Cannon S."/>
            <person name="Baek J."/>
            <person name="Rosen B.D."/>
            <person name="Tar'an B."/>
            <person name="Millan T."/>
            <person name="Zhang X."/>
            <person name="Ramsay L.D."/>
            <person name="Iwata A."/>
            <person name="Wang Y."/>
            <person name="Nelson W."/>
            <person name="Farmer A.D."/>
            <person name="Gaur P.M."/>
            <person name="Soderlund C."/>
            <person name="Penmetsa R.V."/>
            <person name="Xu C."/>
            <person name="Bharti A.K."/>
            <person name="He W."/>
            <person name="Winter P."/>
            <person name="Zhao S."/>
            <person name="Hane J.K."/>
            <person name="Carrasquilla-Garcia N."/>
            <person name="Condie J.A."/>
            <person name="Upadhyaya H.D."/>
            <person name="Luo M.C."/>
            <person name="Thudi M."/>
            <person name="Gowda C.L."/>
            <person name="Singh N.P."/>
            <person name="Lichtenzveig J."/>
            <person name="Gali K.K."/>
            <person name="Rubio J."/>
            <person name="Nadarajan N."/>
            <person name="Dolezel J."/>
            <person name="Bansal K.C."/>
            <person name="Xu X."/>
            <person name="Edwards D."/>
            <person name="Zhang G."/>
            <person name="Kahl G."/>
            <person name="Gil J."/>
            <person name="Singh K.B."/>
            <person name="Datta S.K."/>
            <person name="Jackson S.A."/>
            <person name="Wang J."/>
            <person name="Cook D.R."/>
        </authorList>
    </citation>
    <scope>NUCLEOTIDE SEQUENCE [LARGE SCALE GENOMIC DNA]</scope>
    <source>
        <strain evidence="1">cv. CDC Frontier</strain>
    </source>
</reference>
<dbReference type="OrthoDB" id="1412524at2759"/>
<evidence type="ECO:0000313" key="1">
    <source>
        <dbReference type="Proteomes" id="UP000087171"/>
    </source>
</evidence>
<organism evidence="1 2">
    <name type="scientific">Cicer arietinum</name>
    <name type="common">Chickpea</name>
    <name type="synonym">Garbanzo</name>
    <dbReference type="NCBI Taxonomy" id="3827"/>
    <lineage>
        <taxon>Eukaryota</taxon>
        <taxon>Viridiplantae</taxon>
        <taxon>Streptophyta</taxon>
        <taxon>Embryophyta</taxon>
        <taxon>Tracheophyta</taxon>
        <taxon>Spermatophyta</taxon>
        <taxon>Magnoliopsida</taxon>
        <taxon>eudicotyledons</taxon>
        <taxon>Gunneridae</taxon>
        <taxon>Pentapetalae</taxon>
        <taxon>rosids</taxon>
        <taxon>fabids</taxon>
        <taxon>Fabales</taxon>
        <taxon>Fabaceae</taxon>
        <taxon>Papilionoideae</taxon>
        <taxon>50 kb inversion clade</taxon>
        <taxon>NPAAA clade</taxon>
        <taxon>Hologalegina</taxon>
        <taxon>IRL clade</taxon>
        <taxon>Cicereae</taxon>
        <taxon>Cicer</taxon>
    </lineage>
</organism>
<sequence>MSFQEATVEHLVRRRLDHNLLLLSCHQTTCKDRCPFIFQAAWCTHSHYSFVVANAWNRLHENGGVDTALASEKEDSLKFNDEHFGNIFRRKELETILRGIQSTLEEFDFIRLTLLQNELL</sequence>